<keyword evidence="1" id="KW-1133">Transmembrane helix</keyword>
<evidence type="ECO:0000313" key="4">
    <source>
        <dbReference type="Proteomes" id="UP001403385"/>
    </source>
</evidence>
<comment type="caution">
    <text evidence="3">The sequence shown here is derived from an EMBL/GenBank/DDBJ whole genome shotgun (WGS) entry which is preliminary data.</text>
</comment>
<evidence type="ECO:0000256" key="1">
    <source>
        <dbReference type="SAM" id="Phobius"/>
    </source>
</evidence>
<organism evidence="3 4">
    <name type="scientific">Rapidithrix thailandica</name>
    <dbReference type="NCBI Taxonomy" id="413964"/>
    <lineage>
        <taxon>Bacteria</taxon>
        <taxon>Pseudomonadati</taxon>
        <taxon>Bacteroidota</taxon>
        <taxon>Cytophagia</taxon>
        <taxon>Cytophagales</taxon>
        <taxon>Flammeovirgaceae</taxon>
        <taxon>Rapidithrix</taxon>
    </lineage>
</organism>
<dbReference type="PANTHER" id="PTHR35102">
    <property type="entry name" value="E3 UBIQUITIN-PROTEIN LIGASE"/>
    <property type="match status" value="1"/>
</dbReference>
<evidence type="ECO:0000313" key="3">
    <source>
        <dbReference type="EMBL" id="MEN7549341.1"/>
    </source>
</evidence>
<keyword evidence="4" id="KW-1185">Reference proteome</keyword>
<dbReference type="PANTHER" id="PTHR35102:SF1">
    <property type="entry name" value="E3 UBIQUITIN-PROTEIN LIGASE"/>
    <property type="match status" value="1"/>
</dbReference>
<reference evidence="3 4" key="1">
    <citation type="submission" date="2024-04" db="EMBL/GenBank/DDBJ databases">
        <title>Novel genus in family Flammeovirgaceae.</title>
        <authorList>
            <person name="Nguyen T.H."/>
            <person name="Vuong T.Q."/>
            <person name="Le H."/>
            <person name="Kim S.-G."/>
        </authorList>
    </citation>
    <scope>NUCLEOTIDE SEQUENCE [LARGE SCALE GENOMIC DNA]</scope>
    <source>
        <strain evidence="3 4">JCM 23209</strain>
    </source>
</reference>
<dbReference type="EMBL" id="JBDKWZ010000008">
    <property type="protein sequence ID" value="MEN7549341.1"/>
    <property type="molecule type" value="Genomic_DNA"/>
</dbReference>
<sequence length="156" mass="17057">MFRIFKTKVIDPLLHLLKQGVSPQKLALATVIGMGMGVMPVLGVTTMICAGLAFLLRLNMVAIQVVNYAMYPLQLMLFLPFLQAGANFMDVPLALFSIEQVLALFDKGWLVAGQQLGGAVLGAVLVWSLTVPLVAFLLYFVLVMIYEKALVKLNSK</sequence>
<protein>
    <submittedName>
        <fullName evidence="3">DUF2062 domain-containing protein</fullName>
    </submittedName>
</protein>
<feature type="transmembrane region" description="Helical" evidence="1">
    <location>
        <begin position="118"/>
        <end position="146"/>
    </location>
</feature>
<dbReference type="Proteomes" id="UP001403385">
    <property type="component" value="Unassembled WGS sequence"/>
</dbReference>
<feature type="transmembrane region" description="Helical" evidence="1">
    <location>
        <begin position="26"/>
        <end position="56"/>
    </location>
</feature>
<keyword evidence="1" id="KW-0812">Transmembrane</keyword>
<feature type="domain" description="DUF2062" evidence="2">
    <location>
        <begin position="13"/>
        <end position="147"/>
    </location>
</feature>
<dbReference type="Pfam" id="PF09835">
    <property type="entry name" value="DUF2062"/>
    <property type="match status" value="1"/>
</dbReference>
<keyword evidence="1" id="KW-0472">Membrane</keyword>
<proteinExistence type="predicted"/>
<name>A0AAW9SER4_9BACT</name>
<accession>A0AAW9SER4</accession>
<dbReference type="AlphaFoldDB" id="A0AAW9SER4"/>
<dbReference type="InterPro" id="IPR018639">
    <property type="entry name" value="DUF2062"/>
</dbReference>
<dbReference type="RefSeq" id="WP_346822117.1">
    <property type="nucleotide sequence ID" value="NZ_JBDKWZ010000008.1"/>
</dbReference>
<gene>
    <name evidence="3" type="ORF">AAG747_15565</name>
</gene>
<evidence type="ECO:0000259" key="2">
    <source>
        <dbReference type="Pfam" id="PF09835"/>
    </source>
</evidence>